<reference evidence="2 3" key="1">
    <citation type="journal article" date="2014" name="Genome Announc.">
        <title>Draft Genome Sequences of Two Vibrionaceae Species, Vibrio ponticus C121 and Photobacterium aphoticum C119, Isolated as Coral Reef Microbiota.</title>
        <authorList>
            <person name="Al-saari N."/>
            <person name="Meirelles P.M."/>
            <person name="Mino S."/>
            <person name="Suda W."/>
            <person name="Oshima K."/>
            <person name="Hattori M."/>
            <person name="Ohkuma M."/>
            <person name="Thompson F.L."/>
            <person name="Gomez-Gil B."/>
            <person name="Sawabe T."/>
            <person name="Sawabe T."/>
        </authorList>
    </citation>
    <scope>NUCLEOTIDE SEQUENCE [LARGE SCALE GENOMIC DNA]</scope>
    <source>
        <strain evidence="2 3">JCM 19237</strain>
    </source>
</reference>
<name>A0A090QNE7_9GAMM</name>
<dbReference type="STRING" id="754436.JCM19237_6672"/>
<sequence length="38" mass="4507">MLRQFHEITHPSNQFALKMKGNPMKNGETPQHITLFKR</sequence>
<organism evidence="2 3">
    <name type="scientific">Photobacterium aphoticum</name>
    <dbReference type="NCBI Taxonomy" id="754436"/>
    <lineage>
        <taxon>Bacteria</taxon>
        <taxon>Pseudomonadati</taxon>
        <taxon>Pseudomonadota</taxon>
        <taxon>Gammaproteobacteria</taxon>
        <taxon>Vibrionales</taxon>
        <taxon>Vibrionaceae</taxon>
        <taxon>Photobacterium</taxon>
    </lineage>
</organism>
<dbReference type="EMBL" id="BBMN01000002">
    <property type="protein sequence ID" value="GAL03778.1"/>
    <property type="molecule type" value="Genomic_DNA"/>
</dbReference>
<feature type="region of interest" description="Disordered" evidence="1">
    <location>
        <begin position="17"/>
        <end position="38"/>
    </location>
</feature>
<evidence type="ECO:0000313" key="3">
    <source>
        <dbReference type="Proteomes" id="UP000029227"/>
    </source>
</evidence>
<comment type="caution">
    <text evidence="2">The sequence shown here is derived from an EMBL/GenBank/DDBJ whole genome shotgun (WGS) entry which is preliminary data.</text>
</comment>
<dbReference type="AlphaFoldDB" id="A0A090QNE7"/>
<accession>A0A090QNE7</accession>
<evidence type="ECO:0000313" key="2">
    <source>
        <dbReference type="EMBL" id="GAL03778.1"/>
    </source>
</evidence>
<dbReference type="Proteomes" id="UP000029227">
    <property type="component" value="Unassembled WGS sequence"/>
</dbReference>
<evidence type="ECO:0000256" key="1">
    <source>
        <dbReference type="SAM" id="MobiDB-lite"/>
    </source>
</evidence>
<gene>
    <name evidence="2" type="ORF">JCM19237_6672</name>
</gene>
<proteinExistence type="predicted"/>
<protein>
    <submittedName>
        <fullName evidence="2">Uncharacterized protein</fullName>
    </submittedName>
</protein>